<dbReference type="EMBL" id="PGGS01000632">
    <property type="protein sequence ID" value="PNH02561.1"/>
    <property type="molecule type" value="Genomic_DNA"/>
</dbReference>
<evidence type="ECO:0000256" key="1">
    <source>
        <dbReference type="SAM" id="MobiDB-lite"/>
    </source>
</evidence>
<sequence length="290" mass="29692">MSEARAHGASVFSSDDDLTNFLAGLRAKYASLYPQLESLPDGHADSLVSDLFPPTRQANLLDSFIAVSGDGLTRHDAAAAAAPSSTSLAVQQAVAAAEELLHTSSQDPAARQHVLGDMHGAAPNSERAISSSSTATFDVAALSAVSPVARRASSTAIEEHFVGPGPVAGVPRQDNDVADAAFMELASGYSLRTLQPPSSETSATSPTATGVAQDEPRTLLLLHSSPSSATAIMAADASTLGGMPLEGHSHSGRRRPLEPPITATYEEGLLYSGGSGGPAAQCSERPPRLG</sequence>
<dbReference type="AlphaFoldDB" id="A0A2J7ZQM4"/>
<comment type="caution">
    <text evidence="2">The sequence shown here is derived from an EMBL/GenBank/DDBJ whole genome shotgun (WGS) entry which is preliminary data.</text>
</comment>
<evidence type="ECO:0000313" key="2">
    <source>
        <dbReference type="EMBL" id="PNH02561.1"/>
    </source>
</evidence>
<proteinExistence type="predicted"/>
<dbReference type="Proteomes" id="UP000236333">
    <property type="component" value="Unassembled WGS sequence"/>
</dbReference>
<feature type="region of interest" description="Disordered" evidence="1">
    <location>
        <begin position="240"/>
        <end position="290"/>
    </location>
</feature>
<evidence type="ECO:0000313" key="3">
    <source>
        <dbReference type="Proteomes" id="UP000236333"/>
    </source>
</evidence>
<organism evidence="2 3">
    <name type="scientific">Tetrabaena socialis</name>
    <dbReference type="NCBI Taxonomy" id="47790"/>
    <lineage>
        <taxon>Eukaryota</taxon>
        <taxon>Viridiplantae</taxon>
        <taxon>Chlorophyta</taxon>
        <taxon>core chlorophytes</taxon>
        <taxon>Chlorophyceae</taxon>
        <taxon>CS clade</taxon>
        <taxon>Chlamydomonadales</taxon>
        <taxon>Tetrabaenaceae</taxon>
        <taxon>Tetrabaena</taxon>
    </lineage>
</organism>
<name>A0A2J7ZQM4_9CHLO</name>
<keyword evidence="3" id="KW-1185">Reference proteome</keyword>
<gene>
    <name evidence="2" type="ORF">TSOC_011451</name>
</gene>
<reference evidence="2 3" key="1">
    <citation type="journal article" date="2017" name="Mol. Biol. Evol.">
        <title>The 4-celled Tetrabaena socialis nuclear genome reveals the essential components for genetic control of cell number at the origin of multicellularity in the volvocine lineage.</title>
        <authorList>
            <person name="Featherston J."/>
            <person name="Arakaki Y."/>
            <person name="Hanschen E.R."/>
            <person name="Ferris P.J."/>
            <person name="Michod R.E."/>
            <person name="Olson B.J.S.C."/>
            <person name="Nozaki H."/>
            <person name="Durand P.M."/>
        </authorList>
    </citation>
    <scope>NUCLEOTIDE SEQUENCE [LARGE SCALE GENOMIC DNA]</scope>
    <source>
        <strain evidence="2 3">NIES-571</strain>
    </source>
</reference>
<protein>
    <submittedName>
        <fullName evidence="2">Uncharacterized protein</fullName>
    </submittedName>
</protein>
<feature type="region of interest" description="Disordered" evidence="1">
    <location>
        <begin position="192"/>
        <end position="213"/>
    </location>
</feature>
<feature type="compositionally biased region" description="Low complexity" evidence="1">
    <location>
        <begin position="196"/>
        <end position="209"/>
    </location>
</feature>
<accession>A0A2J7ZQM4</accession>